<dbReference type="InterPro" id="IPR003609">
    <property type="entry name" value="Pan_app"/>
</dbReference>
<dbReference type="EMBL" id="KK113792">
    <property type="protein sequence ID" value="KFM61055.1"/>
    <property type="molecule type" value="Genomic_DNA"/>
</dbReference>
<organism evidence="3 4">
    <name type="scientific">Stegodyphus mimosarum</name>
    <name type="common">African social velvet spider</name>
    <dbReference type="NCBI Taxonomy" id="407821"/>
    <lineage>
        <taxon>Eukaryota</taxon>
        <taxon>Metazoa</taxon>
        <taxon>Ecdysozoa</taxon>
        <taxon>Arthropoda</taxon>
        <taxon>Chelicerata</taxon>
        <taxon>Arachnida</taxon>
        <taxon>Araneae</taxon>
        <taxon>Araneomorphae</taxon>
        <taxon>Entelegynae</taxon>
        <taxon>Eresoidea</taxon>
        <taxon>Eresidae</taxon>
        <taxon>Stegodyphus</taxon>
    </lineage>
</organism>
<keyword evidence="1" id="KW-0472">Membrane</keyword>
<dbReference type="PROSITE" id="PS50948">
    <property type="entry name" value="PAN"/>
    <property type="match status" value="1"/>
</dbReference>
<evidence type="ECO:0000256" key="1">
    <source>
        <dbReference type="SAM" id="Phobius"/>
    </source>
</evidence>
<name>A0A087T7G6_STEMI</name>
<reference evidence="3 4" key="1">
    <citation type="submission" date="2013-11" db="EMBL/GenBank/DDBJ databases">
        <title>Genome sequencing of Stegodyphus mimosarum.</title>
        <authorList>
            <person name="Bechsgaard J."/>
        </authorList>
    </citation>
    <scope>NUCLEOTIDE SEQUENCE [LARGE SCALE GENOMIC DNA]</scope>
</reference>
<feature type="transmembrane region" description="Helical" evidence="1">
    <location>
        <begin position="29"/>
        <end position="48"/>
    </location>
</feature>
<evidence type="ECO:0000313" key="4">
    <source>
        <dbReference type="Proteomes" id="UP000054359"/>
    </source>
</evidence>
<feature type="non-terminal residue" evidence="3">
    <location>
        <position position="113"/>
    </location>
</feature>
<sequence>MCVLISNLTLVFISNLVRPDLRRRIYSEMKFLAFAVLMFVSSILTVCCEKARFREVYKGHKSKALKEYGEVKKSSVIQCATYCIQENKCYGFTMTASKTCRLLKQLPDTNECP</sequence>
<accession>A0A087T7G6</accession>
<keyword evidence="1" id="KW-1133">Transmembrane helix</keyword>
<keyword evidence="1" id="KW-0812">Transmembrane</keyword>
<evidence type="ECO:0000259" key="2">
    <source>
        <dbReference type="PROSITE" id="PS50948"/>
    </source>
</evidence>
<feature type="domain" description="Apple" evidence="2">
    <location>
        <begin position="48"/>
        <end position="113"/>
    </location>
</feature>
<keyword evidence="4" id="KW-1185">Reference proteome</keyword>
<dbReference type="AlphaFoldDB" id="A0A087T7G6"/>
<dbReference type="OrthoDB" id="6420938at2759"/>
<protein>
    <recommendedName>
        <fullName evidence="2">Apple domain-containing protein</fullName>
    </recommendedName>
</protein>
<gene>
    <name evidence="3" type="ORF">X975_21303</name>
</gene>
<dbReference type="Proteomes" id="UP000054359">
    <property type="component" value="Unassembled WGS sequence"/>
</dbReference>
<evidence type="ECO:0000313" key="3">
    <source>
        <dbReference type="EMBL" id="KFM61055.1"/>
    </source>
</evidence>
<proteinExistence type="predicted"/>